<organism evidence="2">
    <name type="scientific">marine sediment metagenome</name>
    <dbReference type="NCBI Taxonomy" id="412755"/>
    <lineage>
        <taxon>unclassified sequences</taxon>
        <taxon>metagenomes</taxon>
        <taxon>ecological metagenomes</taxon>
    </lineage>
</organism>
<dbReference type="PANTHER" id="PTHR42834:SF1">
    <property type="entry name" value="ENDONUCLEASE_EXONUCLEASE_PHOSPHATASE FAMILY PROTEIN (AFU_ORTHOLOGUE AFUA_3G09210)"/>
    <property type="match status" value="1"/>
</dbReference>
<accession>A0A0F9YKJ6</accession>
<dbReference type="InterPro" id="IPR005135">
    <property type="entry name" value="Endo/exonuclease/phosphatase"/>
</dbReference>
<dbReference type="EMBL" id="LAZR01000020">
    <property type="protein sequence ID" value="KKO05139.1"/>
    <property type="molecule type" value="Genomic_DNA"/>
</dbReference>
<sequence>MQFPFFKKKTKKQRYTVAFYNLENLFDPERNTKILDKDYTPNGVKKWTIERYQRKLEKLARTIANIGEKDHPYPPALIGVAEAENNSVLDALLNTDPLDDFDYGFVHFDSPDERGIDTGLIYRKRFFKVLHSEPLVLLVDNPGGVRDTTRDILYVKGELNKELVHVFVNHWPSRRDGGVETEYKRVIAAEEIVQKIEQIRLEELDPNIIVMGDFNDDPSSKSLQDLKEGAALFNPMETLHIPDSQGSSVYGNKWNMFDQILVSNSFFNYEKNTHSFDSAAIYDDKSLKEKKGKYKGSPYRTFVSDRYMGGYSDHFPVYAMFTFNS</sequence>
<dbReference type="PANTHER" id="PTHR42834">
    <property type="entry name" value="ENDONUCLEASE/EXONUCLEASE/PHOSPHATASE FAMILY PROTEIN (AFU_ORTHOLOGUE AFUA_3G09210)"/>
    <property type="match status" value="1"/>
</dbReference>
<evidence type="ECO:0000259" key="1">
    <source>
        <dbReference type="Pfam" id="PF19580"/>
    </source>
</evidence>
<gene>
    <name evidence="2" type="ORF">LCGC14_0079590</name>
</gene>
<comment type="caution">
    <text evidence="2">The sequence shown here is derived from an EMBL/GenBank/DDBJ whole genome shotgun (WGS) entry which is preliminary data.</text>
</comment>
<dbReference type="Gene3D" id="3.60.10.10">
    <property type="entry name" value="Endonuclease/exonuclease/phosphatase"/>
    <property type="match status" value="1"/>
</dbReference>
<protein>
    <recommendedName>
        <fullName evidence="1">Endonuclease/exonuclease/phosphatase domain-containing protein</fullName>
    </recommendedName>
</protein>
<dbReference type="Pfam" id="PF19580">
    <property type="entry name" value="Exo_endo_phos_3"/>
    <property type="match status" value="1"/>
</dbReference>
<dbReference type="AlphaFoldDB" id="A0A0F9YKJ6"/>
<feature type="domain" description="Endonuclease/exonuclease/phosphatase" evidence="1">
    <location>
        <begin position="16"/>
        <end position="320"/>
    </location>
</feature>
<evidence type="ECO:0000313" key="2">
    <source>
        <dbReference type="EMBL" id="KKO05139.1"/>
    </source>
</evidence>
<name>A0A0F9YKJ6_9ZZZZ</name>
<dbReference type="SUPFAM" id="SSF56219">
    <property type="entry name" value="DNase I-like"/>
    <property type="match status" value="1"/>
</dbReference>
<dbReference type="InterPro" id="IPR036691">
    <property type="entry name" value="Endo/exonu/phosph_ase_sf"/>
</dbReference>
<proteinExistence type="predicted"/>
<reference evidence="2" key="1">
    <citation type="journal article" date="2015" name="Nature">
        <title>Complex archaea that bridge the gap between prokaryotes and eukaryotes.</title>
        <authorList>
            <person name="Spang A."/>
            <person name="Saw J.H."/>
            <person name="Jorgensen S.L."/>
            <person name="Zaremba-Niedzwiedzka K."/>
            <person name="Martijn J."/>
            <person name="Lind A.E."/>
            <person name="van Eijk R."/>
            <person name="Schleper C."/>
            <person name="Guy L."/>
            <person name="Ettema T.J."/>
        </authorList>
    </citation>
    <scope>NUCLEOTIDE SEQUENCE</scope>
</reference>
<dbReference type="GO" id="GO:0003824">
    <property type="term" value="F:catalytic activity"/>
    <property type="evidence" value="ECO:0007669"/>
    <property type="project" value="InterPro"/>
</dbReference>